<comment type="caution">
    <text evidence="3">The sequence shown here is derived from an EMBL/GenBank/DDBJ whole genome shotgun (WGS) entry which is preliminary data.</text>
</comment>
<name>A0AAN7Y6Q2_9EURO</name>
<dbReference type="PANTHER" id="PTHR46517:SF1">
    <property type="entry name" value="FRUCTOSE-2,6-BISPHOSPHATASE TIGAR"/>
    <property type="match status" value="1"/>
</dbReference>
<feature type="binding site" evidence="2">
    <location>
        <position position="60"/>
    </location>
    <ligand>
        <name>substrate</name>
    </ligand>
</feature>
<dbReference type="Pfam" id="PF00300">
    <property type="entry name" value="His_Phos_1"/>
    <property type="match status" value="1"/>
</dbReference>
<dbReference type="GO" id="GO:0043456">
    <property type="term" value="P:regulation of pentose-phosphate shunt"/>
    <property type="evidence" value="ECO:0007669"/>
    <property type="project" value="TreeGrafter"/>
</dbReference>
<reference evidence="3 4" key="1">
    <citation type="submission" date="2023-08" db="EMBL/GenBank/DDBJ databases">
        <title>Black Yeasts Isolated from many extreme environments.</title>
        <authorList>
            <person name="Coleine C."/>
            <person name="Stajich J.E."/>
            <person name="Selbmann L."/>
        </authorList>
    </citation>
    <scope>NUCLEOTIDE SEQUENCE [LARGE SCALE GENOMIC DNA]</scope>
    <source>
        <strain evidence="3 4">CCFEE 5910</strain>
    </source>
</reference>
<organism evidence="3 4">
    <name type="scientific">Lithohypha guttulata</name>
    <dbReference type="NCBI Taxonomy" id="1690604"/>
    <lineage>
        <taxon>Eukaryota</taxon>
        <taxon>Fungi</taxon>
        <taxon>Dikarya</taxon>
        <taxon>Ascomycota</taxon>
        <taxon>Pezizomycotina</taxon>
        <taxon>Eurotiomycetes</taxon>
        <taxon>Chaetothyriomycetidae</taxon>
        <taxon>Chaetothyriales</taxon>
        <taxon>Trichomeriaceae</taxon>
        <taxon>Lithohypha</taxon>
    </lineage>
</organism>
<dbReference type="GO" id="GO:0005829">
    <property type="term" value="C:cytosol"/>
    <property type="evidence" value="ECO:0007669"/>
    <property type="project" value="TreeGrafter"/>
</dbReference>
<sequence>MRLFFIRHGETEHNVAGLLAGVTDSRLTNHGVLQTQRLATYLVDKRQLRFSQVFASDLQRALRTATAICDVQSSNNKSSQITPTSLALIRERDFGSFELLPWHRSQQARQNDPVVADSEHKPKETKDEMKVRANAFLDDYLLPLLVVDEESEQCVAVVSHGLFLAALWRALLLRFKQATVSLKQDVILPGKSKPLEYVAAWSNTGFLELDIQHQPAKAVTNIEKSDDISTDTVPTFLNATMQVCGINSKEHLMRLKRARGGLGSSASDDKQKRLDNFFKISKPTTCSEHQCGSKNCTNCCLTSANLPQHLNLFGP</sequence>
<evidence type="ECO:0000256" key="1">
    <source>
        <dbReference type="ARBA" id="ARBA00022801"/>
    </source>
</evidence>
<dbReference type="PANTHER" id="PTHR46517">
    <property type="entry name" value="FRUCTOSE-2,6-BISPHOSPHATASE TIGAR"/>
    <property type="match status" value="1"/>
</dbReference>
<protein>
    <submittedName>
        <fullName evidence="3">Uncharacterized protein</fullName>
    </submittedName>
</protein>
<dbReference type="InterPro" id="IPR051695">
    <property type="entry name" value="Phosphoglycerate_Mutase"/>
</dbReference>
<dbReference type="GO" id="GO:0004331">
    <property type="term" value="F:fructose-2,6-bisphosphate 2-phosphatase activity"/>
    <property type="evidence" value="ECO:0007669"/>
    <property type="project" value="TreeGrafter"/>
</dbReference>
<dbReference type="AlphaFoldDB" id="A0AAN7Y6Q2"/>
<dbReference type="EMBL" id="JAVRRJ010000003">
    <property type="protein sequence ID" value="KAK5086563.1"/>
    <property type="molecule type" value="Genomic_DNA"/>
</dbReference>
<dbReference type="InterPro" id="IPR029033">
    <property type="entry name" value="His_PPase_superfam"/>
</dbReference>
<dbReference type="Gene3D" id="3.40.50.1240">
    <property type="entry name" value="Phosphoglycerate mutase-like"/>
    <property type="match status" value="1"/>
</dbReference>
<evidence type="ECO:0000313" key="3">
    <source>
        <dbReference type="EMBL" id="KAK5086563.1"/>
    </source>
</evidence>
<dbReference type="CDD" id="cd07067">
    <property type="entry name" value="HP_PGM_like"/>
    <property type="match status" value="1"/>
</dbReference>
<dbReference type="SUPFAM" id="SSF53254">
    <property type="entry name" value="Phosphoglycerate mutase-like"/>
    <property type="match status" value="1"/>
</dbReference>
<proteinExistence type="predicted"/>
<gene>
    <name evidence="3" type="ORF">LTR05_003731</name>
</gene>
<dbReference type="Proteomes" id="UP001309876">
    <property type="component" value="Unassembled WGS sequence"/>
</dbReference>
<accession>A0AAN7Y6Q2</accession>
<keyword evidence="4" id="KW-1185">Reference proteome</keyword>
<dbReference type="InterPro" id="IPR013078">
    <property type="entry name" value="His_Pase_superF_clade-1"/>
</dbReference>
<evidence type="ECO:0000256" key="2">
    <source>
        <dbReference type="PIRSR" id="PIRSR613078-2"/>
    </source>
</evidence>
<feature type="binding site" evidence="2">
    <location>
        <begin position="7"/>
        <end position="14"/>
    </location>
    <ligand>
        <name>substrate</name>
    </ligand>
</feature>
<keyword evidence="1" id="KW-0378">Hydrolase</keyword>
<dbReference type="SMART" id="SM00855">
    <property type="entry name" value="PGAM"/>
    <property type="match status" value="1"/>
</dbReference>
<dbReference type="GO" id="GO:0045820">
    <property type="term" value="P:negative regulation of glycolytic process"/>
    <property type="evidence" value="ECO:0007669"/>
    <property type="project" value="TreeGrafter"/>
</dbReference>
<evidence type="ECO:0000313" key="4">
    <source>
        <dbReference type="Proteomes" id="UP001309876"/>
    </source>
</evidence>